<name>A0ABQ1WL67_9FLAO</name>
<protein>
    <recommendedName>
        <fullName evidence="4">Type II toxin-antitoxin system RelE/ParE family toxin</fullName>
    </recommendedName>
</protein>
<dbReference type="Pfam" id="PF05016">
    <property type="entry name" value="ParE_toxin"/>
    <property type="match status" value="1"/>
</dbReference>
<evidence type="ECO:0000256" key="1">
    <source>
        <dbReference type="ARBA" id="ARBA00022649"/>
    </source>
</evidence>
<keyword evidence="1" id="KW-1277">Toxin-antitoxin system</keyword>
<proteinExistence type="predicted"/>
<dbReference type="InterPro" id="IPR035093">
    <property type="entry name" value="RelE/ParE_toxin_dom_sf"/>
</dbReference>
<organism evidence="2 3">
    <name type="scientific">Christiangramia forsetii</name>
    <dbReference type="NCBI Taxonomy" id="411153"/>
    <lineage>
        <taxon>Bacteria</taxon>
        <taxon>Pseudomonadati</taxon>
        <taxon>Bacteroidota</taxon>
        <taxon>Flavobacteriia</taxon>
        <taxon>Flavobacteriales</taxon>
        <taxon>Flavobacteriaceae</taxon>
        <taxon>Christiangramia</taxon>
    </lineage>
</organism>
<gene>
    <name evidence="2" type="ORF">GCM10011532_16240</name>
</gene>
<evidence type="ECO:0000313" key="2">
    <source>
        <dbReference type="EMBL" id="GGG33346.1"/>
    </source>
</evidence>
<dbReference type="Proteomes" id="UP000605733">
    <property type="component" value="Unassembled WGS sequence"/>
</dbReference>
<reference evidence="3" key="1">
    <citation type="journal article" date="2019" name="Int. J. Syst. Evol. Microbiol.">
        <title>The Global Catalogue of Microorganisms (GCM) 10K type strain sequencing project: providing services to taxonomists for standard genome sequencing and annotation.</title>
        <authorList>
            <consortium name="The Broad Institute Genomics Platform"/>
            <consortium name="The Broad Institute Genome Sequencing Center for Infectious Disease"/>
            <person name="Wu L."/>
            <person name="Ma J."/>
        </authorList>
    </citation>
    <scope>NUCLEOTIDE SEQUENCE [LARGE SCALE GENOMIC DNA]</scope>
    <source>
        <strain evidence="3">CGMCC 1.15422</strain>
    </source>
</reference>
<dbReference type="RefSeq" id="WP_011708475.1">
    <property type="nucleotide sequence ID" value="NZ_BMIX01000003.1"/>
</dbReference>
<dbReference type="EMBL" id="BMIX01000003">
    <property type="protein sequence ID" value="GGG33346.1"/>
    <property type="molecule type" value="Genomic_DNA"/>
</dbReference>
<evidence type="ECO:0008006" key="4">
    <source>
        <dbReference type="Google" id="ProtNLM"/>
    </source>
</evidence>
<comment type="caution">
    <text evidence="2">The sequence shown here is derived from an EMBL/GenBank/DDBJ whole genome shotgun (WGS) entry which is preliminary data.</text>
</comment>
<keyword evidence="3" id="KW-1185">Reference proteome</keyword>
<evidence type="ECO:0000313" key="3">
    <source>
        <dbReference type="Proteomes" id="UP000605733"/>
    </source>
</evidence>
<dbReference type="Gene3D" id="3.30.2310.20">
    <property type="entry name" value="RelE-like"/>
    <property type="match status" value="1"/>
</dbReference>
<accession>A0ABQ1WL67</accession>
<dbReference type="InterPro" id="IPR007712">
    <property type="entry name" value="RelE/ParE_toxin"/>
</dbReference>
<sequence>MSRLIKPVEITSRAIKDLEKVKSFNSNLYGPGKAQEIIEEIFELLETLEYSEYDFTELGEVDKDFAHLKYPYRRLTIPHCKITYRKGKTKIYVVRIFDTRQNPKKNK</sequence>